<proteinExistence type="predicted"/>
<dbReference type="EMBL" id="JANBUJ010003534">
    <property type="protein sequence ID" value="KAJ2760316.1"/>
    <property type="molecule type" value="Genomic_DNA"/>
</dbReference>
<keyword evidence="2" id="KW-1185">Reference proteome</keyword>
<protein>
    <submittedName>
        <fullName evidence="1">Uncharacterized protein</fullName>
    </submittedName>
</protein>
<dbReference type="Proteomes" id="UP001140234">
    <property type="component" value="Unassembled WGS sequence"/>
</dbReference>
<sequence length="163" mass="18400">MRLSDLYWAITMVQRMEYEARRGILQQPPPGFYNPSSPNYEDNPFAHYDPRRPGPLVWTAIVDNRDESRLFISVILEGVGAQALLLPRPLDPMLLPFAGTRVRVHIVAADPARGLLFAKLAPLEFQPAETEPFWSTMYARNVVPENISATQIPPGDMRATQRG</sequence>
<reference evidence="1" key="1">
    <citation type="submission" date="2022-07" db="EMBL/GenBank/DDBJ databases">
        <title>Phylogenomic reconstructions and comparative analyses of Kickxellomycotina fungi.</title>
        <authorList>
            <person name="Reynolds N.K."/>
            <person name="Stajich J.E."/>
            <person name="Barry K."/>
            <person name="Grigoriev I.V."/>
            <person name="Crous P."/>
            <person name="Smith M.E."/>
        </authorList>
    </citation>
    <scope>NUCLEOTIDE SEQUENCE</scope>
    <source>
        <strain evidence="1">CBS 109366</strain>
    </source>
</reference>
<comment type="caution">
    <text evidence="1">The sequence shown here is derived from an EMBL/GenBank/DDBJ whole genome shotgun (WGS) entry which is preliminary data.</text>
</comment>
<evidence type="ECO:0000313" key="1">
    <source>
        <dbReference type="EMBL" id="KAJ2760316.1"/>
    </source>
</evidence>
<name>A0ACC1JKI1_9FUNG</name>
<accession>A0ACC1JKI1</accession>
<gene>
    <name evidence="1" type="ORF">IWQ57_006336</name>
</gene>
<evidence type="ECO:0000313" key="2">
    <source>
        <dbReference type="Proteomes" id="UP001140234"/>
    </source>
</evidence>
<organism evidence="1 2">
    <name type="scientific">Coemansia nantahalensis</name>
    <dbReference type="NCBI Taxonomy" id="2789366"/>
    <lineage>
        <taxon>Eukaryota</taxon>
        <taxon>Fungi</taxon>
        <taxon>Fungi incertae sedis</taxon>
        <taxon>Zoopagomycota</taxon>
        <taxon>Kickxellomycotina</taxon>
        <taxon>Kickxellomycetes</taxon>
        <taxon>Kickxellales</taxon>
        <taxon>Kickxellaceae</taxon>
        <taxon>Coemansia</taxon>
    </lineage>
</organism>